<evidence type="ECO:0000259" key="1">
    <source>
        <dbReference type="Pfam" id="PF08608"/>
    </source>
</evidence>
<dbReference type="STRING" id="909613.UO65_3774"/>
<dbReference type="NCBIfam" id="TIGR03084">
    <property type="entry name" value="TIGR03084 family metal-binding protein"/>
    <property type="match status" value="1"/>
</dbReference>
<dbReference type="OrthoDB" id="113180at2"/>
<reference evidence="3 4" key="1">
    <citation type="journal article" date="2014" name="Genome Announc.">
        <title>Draft Genome Sequence of the Antitrypanosomally Active Sponge-Associated Bacterium Actinokineospora sp. Strain EG49.</title>
        <authorList>
            <person name="Harjes J."/>
            <person name="Ryu T."/>
            <person name="Abdelmohsen U.R."/>
            <person name="Moitinho-Silva L."/>
            <person name="Horn H."/>
            <person name="Ravasi T."/>
            <person name="Hentschel U."/>
        </authorList>
    </citation>
    <scope>NUCLEOTIDE SEQUENCE [LARGE SCALE GENOMIC DNA]</scope>
    <source>
        <strain evidence="3 4">EG49</strain>
    </source>
</reference>
<evidence type="ECO:0000313" key="3">
    <source>
        <dbReference type="EMBL" id="EWC60955.1"/>
    </source>
</evidence>
<keyword evidence="4" id="KW-1185">Reference proteome</keyword>
<dbReference type="SUPFAM" id="SSF109854">
    <property type="entry name" value="DinB/YfiT-like putative metalloenzymes"/>
    <property type="match status" value="1"/>
</dbReference>
<dbReference type="GO" id="GO:0046872">
    <property type="term" value="F:metal ion binding"/>
    <property type="evidence" value="ECO:0007669"/>
    <property type="project" value="InterPro"/>
</dbReference>
<dbReference type="InterPro" id="IPR034660">
    <property type="entry name" value="DinB/YfiT-like"/>
</dbReference>
<dbReference type="NCBIfam" id="TIGR03083">
    <property type="entry name" value="maleylpyruvate isomerase family mycothiol-dependent enzyme"/>
    <property type="match status" value="1"/>
</dbReference>
<gene>
    <name evidence="3" type="ORF">UO65_3774</name>
</gene>
<dbReference type="PATRIC" id="fig|909613.9.peg.3775"/>
<comment type="caution">
    <text evidence="3">The sequence shown here is derived from an EMBL/GenBank/DDBJ whole genome shotgun (WGS) entry which is preliminary data.</text>
</comment>
<feature type="domain" description="Mycothiol-dependent maleylpyruvate isomerase metal-binding" evidence="2">
    <location>
        <begin position="11"/>
        <end position="150"/>
    </location>
</feature>
<dbReference type="Pfam" id="PF11716">
    <property type="entry name" value="MDMPI_N"/>
    <property type="match status" value="1"/>
</dbReference>
<dbReference type="eggNOG" id="ENOG502Z7S3">
    <property type="taxonomic scope" value="Bacteria"/>
</dbReference>
<dbReference type="InterPro" id="IPR017518">
    <property type="entry name" value="CHP03084"/>
</dbReference>
<dbReference type="Pfam" id="PF08608">
    <property type="entry name" value="Wyosine_form"/>
    <property type="match status" value="1"/>
</dbReference>
<evidence type="ECO:0000259" key="2">
    <source>
        <dbReference type="Pfam" id="PF11716"/>
    </source>
</evidence>
<dbReference type="RefSeq" id="WP_035284263.1">
    <property type="nucleotide sequence ID" value="NZ_AYXG01000138.1"/>
</dbReference>
<dbReference type="EMBL" id="AYXG01000138">
    <property type="protein sequence ID" value="EWC60955.1"/>
    <property type="molecule type" value="Genomic_DNA"/>
</dbReference>
<dbReference type="AlphaFoldDB" id="W7IJC4"/>
<evidence type="ECO:0008006" key="5">
    <source>
        <dbReference type="Google" id="ProtNLM"/>
    </source>
</evidence>
<dbReference type="InterPro" id="IPR013917">
    <property type="entry name" value="tRNA_wybutosine-synth"/>
</dbReference>
<sequence>MVDLSSLLADLRAEGDELDSWLADLPEPAWRTPTPAPGWTVAHQVAHLAWTDERALLATTDAAAFQAEIVEALTSDPDPQRFVDQGAEDGARRSPGDLLHHWRERRAALHDALAATSDGVKLPWYGPPMSPASMATARLMETWAHSNDVADALEIRKPTTDRIRHVAHLGVRTRDFAYLVRQKPVPTAPFRVELTSPSGELWTWGPDDATATVTGPALDFCLLVTQRVHRADTALEATGEAEDWLGIAQAFAGPPGDGRPRQEGKAR</sequence>
<evidence type="ECO:0000313" key="4">
    <source>
        <dbReference type="Proteomes" id="UP000019277"/>
    </source>
</evidence>
<dbReference type="InterPro" id="IPR017517">
    <property type="entry name" value="Maleyloyr_isom"/>
</dbReference>
<dbReference type="Gene3D" id="1.20.120.450">
    <property type="entry name" value="dinb family like domain"/>
    <property type="match status" value="1"/>
</dbReference>
<dbReference type="Proteomes" id="UP000019277">
    <property type="component" value="Unassembled WGS sequence"/>
</dbReference>
<organism evidence="3 4">
    <name type="scientific">Actinokineospora spheciospongiae</name>
    <dbReference type="NCBI Taxonomy" id="909613"/>
    <lineage>
        <taxon>Bacteria</taxon>
        <taxon>Bacillati</taxon>
        <taxon>Actinomycetota</taxon>
        <taxon>Actinomycetes</taxon>
        <taxon>Pseudonocardiales</taxon>
        <taxon>Pseudonocardiaceae</taxon>
        <taxon>Actinokineospora</taxon>
    </lineage>
</organism>
<name>W7IJC4_9PSEU</name>
<dbReference type="InterPro" id="IPR024344">
    <property type="entry name" value="MDMPI_metal-binding"/>
</dbReference>
<feature type="domain" description="tRNA wybutosine-synthesis" evidence="1">
    <location>
        <begin position="187"/>
        <end position="232"/>
    </location>
</feature>
<protein>
    <recommendedName>
        <fullName evidence="5">TIGR03084 family protein</fullName>
    </recommendedName>
</protein>
<accession>W7IJC4</accession>
<proteinExistence type="predicted"/>